<feature type="domain" description="Sugar-binding" evidence="5">
    <location>
        <begin position="67"/>
        <end position="320"/>
    </location>
</feature>
<keyword evidence="3" id="KW-0238">DNA-binding</keyword>
<sequence>MSSSIIRAGEARMDDEEAAVRAAWLYYMEGLTQDRVAGRLGTTRLRVNRLLGEARTSGLVGITINSRLASCLALEDELKRAWGLADAVIVPTPQDAAQLPLQLGRATGEFLSRHLETHRVRRIGVGWGATLRETIRFVKAGQWPQLHVSSMMGGLTHGLEINTFETASALAARLGASCSYLAAPLYAGSPKSRDLLVAQDVFKESFAGMAANDVALLSVGDLSDKSLLIRYGLPRDVTVASLKRAHAVGDILGRFIDADGRPVDHPLSQRAISPPLETLAKIPTVIVTSGGDNKAGVIAAVLRGKLASVLVCDEKTAAGALKLAGG</sequence>
<evidence type="ECO:0000256" key="3">
    <source>
        <dbReference type="ARBA" id="ARBA00023125"/>
    </source>
</evidence>
<dbReference type="Gene3D" id="1.10.10.10">
    <property type="entry name" value="Winged helix-like DNA-binding domain superfamily/Winged helix DNA-binding domain"/>
    <property type="match status" value="1"/>
</dbReference>
<keyword evidence="7" id="KW-1185">Reference proteome</keyword>
<gene>
    <name evidence="6" type="ORF">H8R02_28730</name>
</gene>
<evidence type="ECO:0000256" key="1">
    <source>
        <dbReference type="ARBA" id="ARBA00010466"/>
    </source>
</evidence>
<dbReference type="SUPFAM" id="SSF100950">
    <property type="entry name" value="NagB/RpiA/CoA transferase-like"/>
    <property type="match status" value="1"/>
</dbReference>
<reference evidence="6" key="1">
    <citation type="submission" date="2020-08" db="EMBL/GenBank/DDBJ databases">
        <title>Ramlibacter sp. GTP1 16S ribosomal RNA gene genome sequencing and assembly.</title>
        <authorList>
            <person name="Kang M."/>
        </authorList>
    </citation>
    <scope>NUCLEOTIDE SEQUENCE</scope>
    <source>
        <strain evidence="6">GTP1</strain>
    </source>
</reference>
<dbReference type="EMBL" id="JACORU010000018">
    <property type="protein sequence ID" value="MBC5768480.1"/>
    <property type="molecule type" value="Genomic_DNA"/>
</dbReference>
<name>A0A923MD34_9BURK</name>
<comment type="similarity">
    <text evidence="1">Belongs to the SorC transcriptional regulatory family.</text>
</comment>
<dbReference type="InterPro" id="IPR036388">
    <property type="entry name" value="WH-like_DNA-bd_sf"/>
</dbReference>
<dbReference type="AlphaFoldDB" id="A0A923MD34"/>
<dbReference type="PANTHER" id="PTHR34294">
    <property type="entry name" value="TRANSCRIPTIONAL REGULATOR-RELATED"/>
    <property type="match status" value="1"/>
</dbReference>
<dbReference type="RefSeq" id="WP_187085269.1">
    <property type="nucleotide sequence ID" value="NZ_JACORU010000018.1"/>
</dbReference>
<evidence type="ECO:0000313" key="6">
    <source>
        <dbReference type="EMBL" id="MBC5768480.1"/>
    </source>
</evidence>
<dbReference type="GO" id="GO:0030246">
    <property type="term" value="F:carbohydrate binding"/>
    <property type="evidence" value="ECO:0007669"/>
    <property type="project" value="InterPro"/>
</dbReference>
<evidence type="ECO:0000256" key="4">
    <source>
        <dbReference type="ARBA" id="ARBA00023163"/>
    </source>
</evidence>
<evidence type="ECO:0000256" key="2">
    <source>
        <dbReference type="ARBA" id="ARBA00023015"/>
    </source>
</evidence>
<proteinExistence type="inferred from homology"/>
<dbReference type="Proteomes" id="UP000596827">
    <property type="component" value="Unassembled WGS sequence"/>
</dbReference>
<dbReference type="GO" id="GO:0003677">
    <property type="term" value="F:DNA binding"/>
    <property type="evidence" value="ECO:0007669"/>
    <property type="project" value="UniProtKB-KW"/>
</dbReference>
<evidence type="ECO:0000313" key="7">
    <source>
        <dbReference type="Proteomes" id="UP000596827"/>
    </source>
</evidence>
<dbReference type="InterPro" id="IPR051054">
    <property type="entry name" value="SorC_transcr_regulators"/>
</dbReference>
<protein>
    <submittedName>
        <fullName evidence="6">Sugar-binding transcriptional regulator</fullName>
    </submittedName>
</protein>
<organism evidence="6 7">
    <name type="scientific">Ramlibacter albus</name>
    <dbReference type="NCBI Taxonomy" id="2079448"/>
    <lineage>
        <taxon>Bacteria</taxon>
        <taxon>Pseudomonadati</taxon>
        <taxon>Pseudomonadota</taxon>
        <taxon>Betaproteobacteria</taxon>
        <taxon>Burkholderiales</taxon>
        <taxon>Comamonadaceae</taxon>
        <taxon>Ramlibacter</taxon>
    </lineage>
</organism>
<evidence type="ECO:0000259" key="5">
    <source>
        <dbReference type="Pfam" id="PF04198"/>
    </source>
</evidence>
<dbReference type="InterPro" id="IPR007324">
    <property type="entry name" value="Sugar-bd_dom_put"/>
</dbReference>
<keyword evidence="4" id="KW-0804">Transcription</keyword>
<accession>A0A923MD34</accession>
<keyword evidence="2" id="KW-0805">Transcription regulation</keyword>
<dbReference type="Pfam" id="PF04198">
    <property type="entry name" value="Sugar-bind"/>
    <property type="match status" value="1"/>
</dbReference>
<dbReference type="InterPro" id="IPR037171">
    <property type="entry name" value="NagB/RpiA_transferase-like"/>
</dbReference>
<dbReference type="Gene3D" id="3.40.50.1360">
    <property type="match status" value="1"/>
</dbReference>
<comment type="caution">
    <text evidence="6">The sequence shown here is derived from an EMBL/GenBank/DDBJ whole genome shotgun (WGS) entry which is preliminary data.</text>
</comment>
<dbReference type="PANTHER" id="PTHR34294:SF1">
    <property type="entry name" value="TRANSCRIPTIONAL REGULATOR LSRR"/>
    <property type="match status" value="1"/>
</dbReference>